<reference evidence="3" key="2">
    <citation type="submission" date="2019-06" db="EMBL/GenBank/DDBJ databases">
        <title>AzeR, a transcriptional regulator that responds to azelaic acid in Pseudomonas nitroreducens.</title>
        <authorList>
            <person name="Bez C."/>
            <person name="Javvadi S.G."/>
            <person name="Bertani I."/>
            <person name="Devescovi G."/>
            <person name="Studholme D.J."/>
            <person name="Geller A."/>
            <person name="Levy A."/>
            <person name="Venturi V."/>
        </authorList>
    </citation>
    <scope>NUCLEOTIDE SEQUENCE [LARGE SCALE GENOMIC DNA]</scope>
    <source>
        <strain evidence="3">DSM 9128</strain>
    </source>
</reference>
<organism evidence="2 3">
    <name type="scientific">Pseudomonas nitroreducens</name>
    <dbReference type="NCBI Taxonomy" id="46680"/>
    <lineage>
        <taxon>Bacteria</taxon>
        <taxon>Pseudomonadati</taxon>
        <taxon>Pseudomonadota</taxon>
        <taxon>Gammaproteobacteria</taxon>
        <taxon>Pseudomonadales</taxon>
        <taxon>Pseudomonadaceae</taxon>
        <taxon>Pseudomonas</taxon>
    </lineage>
</organism>
<dbReference type="GO" id="GO:0016740">
    <property type="term" value="F:transferase activity"/>
    <property type="evidence" value="ECO:0007669"/>
    <property type="project" value="UniProtKB-KW"/>
</dbReference>
<dbReference type="CDD" id="cd06661">
    <property type="entry name" value="GGCT_like"/>
    <property type="match status" value="1"/>
</dbReference>
<dbReference type="InterPro" id="IPR009288">
    <property type="entry name" value="AIG2-like_dom"/>
</dbReference>
<keyword evidence="2" id="KW-0808">Transferase</keyword>
<dbReference type="Gene3D" id="3.10.490.10">
    <property type="entry name" value="Gamma-glutamyl cyclotransferase-like"/>
    <property type="match status" value="1"/>
</dbReference>
<evidence type="ECO:0000313" key="2">
    <source>
        <dbReference type="EMBL" id="TLP73419.1"/>
    </source>
</evidence>
<dbReference type="Pfam" id="PF06094">
    <property type="entry name" value="GGACT"/>
    <property type="match status" value="1"/>
</dbReference>
<protein>
    <submittedName>
        <fullName evidence="2">Gamma-glutamylcyclotransferase</fullName>
    </submittedName>
</protein>
<dbReference type="Proteomes" id="UP000307510">
    <property type="component" value="Unassembled WGS sequence"/>
</dbReference>
<reference evidence="2 3" key="1">
    <citation type="submission" date="2019-05" db="EMBL/GenBank/DDBJ databases">
        <authorList>
            <person name="Moore K."/>
            <person name="O'Neill P."/>
            <person name="Farbos A."/>
            <person name="Studholme D.J."/>
        </authorList>
    </citation>
    <scope>NUCLEOTIDE SEQUENCE [LARGE SCALE GENOMIC DNA]</scope>
    <source>
        <strain evidence="2 3">DSM 9128</strain>
    </source>
</reference>
<feature type="domain" description="Gamma-glutamylcyclotransferase AIG2-like" evidence="1">
    <location>
        <begin position="7"/>
        <end position="112"/>
    </location>
</feature>
<evidence type="ECO:0000259" key="1">
    <source>
        <dbReference type="Pfam" id="PF06094"/>
    </source>
</evidence>
<name>A0A5R9A3Y4_PSENT</name>
<dbReference type="RefSeq" id="WP_138214393.1">
    <property type="nucleotide sequence ID" value="NZ_VASG01000004.1"/>
</dbReference>
<dbReference type="SUPFAM" id="SSF110857">
    <property type="entry name" value="Gamma-glutamyl cyclotransferase-like"/>
    <property type="match status" value="1"/>
</dbReference>
<evidence type="ECO:0000313" key="3">
    <source>
        <dbReference type="Proteomes" id="UP000307510"/>
    </source>
</evidence>
<gene>
    <name evidence="2" type="ORF">FEA48_14320</name>
</gene>
<proteinExistence type="predicted"/>
<sequence length="113" mass="12516">MTGNVLLFSYGTLQDKAVQLASFGRELQGRADALVAFRTDWVEITDPAVLATSGKTHHPIVQYSGEEDDRVPGTVFEITPQELLAADAYEVSDYQRINVRLQSGLQAWVYVKA</sequence>
<comment type="caution">
    <text evidence="2">The sequence shown here is derived from an EMBL/GenBank/DDBJ whole genome shotgun (WGS) entry which is preliminary data.</text>
</comment>
<dbReference type="InterPro" id="IPR013024">
    <property type="entry name" value="GGCT-like"/>
</dbReference>
<dbReference type="InterPro" id="IPR036568">
    <property type="entry name" value="GGCT-like_sf"/>
</dbReference>
<dbReference type="EMBL" id="VASG01000004">
    <property type="protein sequence ID" value="TLP73419.1"/>
    <property type="molecule type" value="Genomic_DNA"/>
</dbReference>
<dbReference type="AlphaFoldDB" id="A0A5R9A3Y4"/>
<accession>A0A5R9A3Y4</accession>